<dbReference type="NCBIfam" id="NF046044">
    <property type="entry name" value="PnpS"/>
    <property type="match status" value="1"/>
</dbReference>
<dbReference type="SUPFAM" id="SSF47384">
    <property type="entry name" value="Homodimeric domain of signal transducing histidine kinase"/>
    <property type="match status" value="1"/>
</dbReference>
<keyword evidence="8 15" id="KW-0812">Transmembrane</keyword>
<dbReference type="Pfam" id="PF00512">
    <property type="entry name" value="HisKA"/>
    <property type="match status" value="1"/>
</dbReference>
<dbReference type="EMBL" id="CP121694">
    <property type="protein sequence ID" value="WRO22553.1"/>
    <property type="molecule type" value="Genomic_DNA"/>
</dbReference>
<dbReference type="AlphaFoldDB" id="A0AAU0UMH6"/>
<evidence type="ECO:0000256" key="15">
    <source>
        <dbReference type="SAM" id="Phobius"/>
    </source>
</evidence>
<dbReference type="PANTHER" id="PTHR45453">
    <property type="entry name" value="PHOSPHATE REGULON SENSOR PROTEIN PHOR"/>
    <property type="match status" value="1"/>
</dbReference>
<feature type="domain" description="HAMP" evidence="17">
    <location>
        <begin position="188"/>
        <end position="240"/>
    </location>
</feature>
<dbReference type="FunFam" id="3.30.565.10:FF:000006">
    <property type="entry name" value="Sensor histidine kinase WalK"/>
    <property type="match status" value="1"/>
</dbReference>
<dbReference type="GO" id="GO:0016036">
    <property type="term" value="P:cellular response to phosphate starvation"/>
    <property type="evidence" value="ECO:0007669"/>
    <property type="project" value="TreeGrafter"/>
</dbReference>
<keyword evidence="14 15" id="KW-0472">Membrane</keyword>
<dbReference type="InterPro" id="IPR013656">
    <property type="entry name" value="PAS_4"/>
</dbReference>
<keyword evidence="9" id="KW-0547">Nucleotide-binding</keyword>
<dbReference type="SMART" id="SM00304">
    <property type="entry name" value="HAMP"/>
    <property type="match status" value="1"/>
</dbReference>
<evidence type="ECO:0000256" key="13">
    <source>
        <dbReference type="ARBA" id="ARBA00023012"/>
    </source>
</evidence>
<keyword evidence="19" id="KW-1185">Reference proteome</keyword>
<organism evidence="18 19">
    <name type="scientific">Metallumcola ferriviriculae</name>
    <dbReference type="NCBI Taxonomy" id="3039180"/>
    <lineage>
        <taxon>Bacteria</taxon>
        <taxon>Bacillati</taxon>
        <taxon>Bacillota</taxon>
        <taxon>Clostridia</taxon>
        <taxon>Neomoorellales</taxon>
        <taxon>Desulfitibacteraceae</taxon>
        <taxon>Metallumcola</taxon>
    </lineage>
</organism>
<keyword evidence="7" id="KW-0808">Transferase</keyword>
<dbReference type="Gene3D" id="1.10.287.130">
    <property type="match status" value="1"/>
</dbReference>
<dbReference type="InterPro" id="IPR050351">
    <property type="entry name" value="BphY/WalK/GraS-like"/>
</dbReference>
<dbReference type="PROSITE" id="PS50109">
    <property type="entry name" value="HIS_KIN"/>
    <property type="match status" value="1"/>
</dbReference>
<evidence type="ECO:0000256" key="6">
    <source>
        <dbReference type="ARBA" id="ARBA00022553"/>
    </source>
</evidence>
<dbReference type="InterPro" id="IPR036097">
    <property type="entry name" value="HisK_dim/P_sf"/>
</dbReference>
<dbReference type="PANTHER" id="PTHR45453:SF1">
    <property type="entry name" value="PHOSPHATE REGULON SENSOR PROTEIN PHOR"/>
    <property type="match status" value="1"/>
</dbReference>
<evidence type="ECO:0000256" key="12">
    <source>
        <dbReference type="ARBA" id="ARBA00022989"/>
    </source>
</evidence>
<dbReference type="GO" id="GO:0004721">
    <property type="term" value="F:phosphoprotein phosphatase activity"/>
    <property type="evidence" value="ECO:0007669"/>
    <property type="project" value="TreeGrafter"/>
</dbReference>
<dbReference type="SMART" id="SM00387">
    <property type="entry name" value="HATPase_c"/>
    <property type="match status" value="1"/>
</dbReference>
<keyword evidence="11" id="KW-0067">ATP-binding</keyword>
<dbReference type="KEGG" id="dbc:MFMK1_002387"/>
<gene>
    <name evidence="18" type="primary">phoR</name>
    <name evidence="18" type="ORF">MFMK1_002387</name>
</gene>
<evidence type="ECO:0000256" key="5">
    <source>
        <dbReference type="ARBA" id="ARBA00022475"/>
    </source>
</evidence>
<evidence type="ECO:0000256" key="1">
    <source>
        <dbReference type="ARBA" id="ARBA00000085"/>
    </source>
</evidence>
<dbReference type="Gene3D" id="3.30.565.10">
    <property type="entry name" value="Histidine kinase-like ATPase, C-terminal domain"/>
    <property type="match status" value="1"/>
</dbReference>
<evidence type="ECO:0000256" key="14">
    <source>
        <dbReference type="ARBA" id="ARBA00023136"/>
    </source>
</evidence>
<dbReference type="FunFam" id="1.10.287.130:FF:000008">
    <property type="entry name" value="Two-component sensor histidine kinase"/>
    <property type="match status" value="1"/>
</dbReference>
<dbReference type="GO" id="GO:0005886">
    <property type="term" value="C:plasma membrane"/>
    <property type="evidence" value="ECO:0007669"/>
    <property type="project" value="UniProtKB-SubCell"/>
</dbReference>
<evidence type="ECO:0000256" key="10">
    <source>
        <dbReference type="ARBA" id="ARBA00022777"/>
    </source>
</evidence>
<dbReference type="InterPro" id="IPR003660">
    <property type="entry name" value="HAMP_dom"/>
</dbReference>
<keyword evidence="6" id="KW-0597">Phosphoprotein</keyword>
<dbReference type="RefSeq" id="WP_366921961.1">
    <property type="nucleotide sequence ID" value="NZ_CP121694.1"/>
</dbReference>
<dbReference type="SMART" id="SM00388">
    <property type="entry name" value="HisKA"/>
    <property type="match status" value="1"/>
</dbReference>
<keyword evidence="5" id="KW-1003">Cell membrane</keyword>
<comment type="catalytic activity">
    <reaction evidence="1">
        <text>ATP + protein L-histidine = ADP + protein N-phospho-L-histidine.</text>
        <dbReference type="EC" id="2.7.13.3"/>
    </reaction>
</comment>
<keyword evidence="13" id="KW-0902">Two-component regulatory system</keyword>
<evidence type="ECO:0000313" key="18">
    <source>
        <dbReference type="EMBL" id="WRO22553.1"/>
    </source>
</evidence>
<accession>A0AAU0UMH6</accession>
<dbReference type="SUPFAM" id="SSF55874">
    <property type="entry name" value="ATPase domain of HSP90 chaperone/DNA topoisomerase II/histidine kinase"/>
    <property type="match status" value="1"/>
</dbReference>
<feature type="domain" description="Histidine kinase" evidence="16">
    <location>
        <begin position="367"/>
        <end position="583"/>
    </location>
</feature>
<evidence type="ECO:0000256" key="8">
    <source>
        <dbReference type="ARBA" id="ARBA00022692"/>
    </source>
</evidence>
<feature type="transmembrane region" description="Helical" evidence="15">
    <location>
        <begin position="12"/>
        <end position="32"/>
    </location>
</feature>
<evidence type="ECO:0000313" key="19">
    <source>
        <dbReference type="Proteomes" id="UP001329915"/>
    </source>
</evidence>
<dbReference type="Proteomes" id="UP001329915">
    <property type="component" value="Chromosome"/>
</dbReference>
<dbReference type="GO" id="GO:0000155">
    <property type="term" value="F:phosphorelay sensor kinase activity"/>
    <property type="evidence" value="ECO:0007669"/>
    <property type="project" value="InterPro"/>
</dbReference>
<dbReference type="Pfam" id="PF08448">
    <property type="entry name" value="PAS_4"/>
    <property type="match status" value="1"/>
</dbReference>
<dbReference type="CDD" id="cd00082">
    <property type="entry name" value="HisKA"/>
    <property type="match status" value="1"/>
</dbReference>
<dbReference type="GO" id="GO:0005524">
    <property type="term" value="F:ATP binding"/>
    <property type="evidence" value="ECO:0007669"/>
    <property type="project" value="UniProtKB-KW"/>
</dbReference>
<dbReference type="Pfam" id="PF00672">
    <property type="entry name" value="HAMP"/>
    <property type="match status" value="1"/>
</dbReference>
<dbReference type="SUPFAM" id="SSF158472">
    <property type="entry name" value="HAMP domain-like"/>
    <property type="match status" value="1"/>
</dbReference>
<evidence type="ECO:0000256" key="11">
    <source>
        <dbReference type="ARBA" id="ARBA00022840"/>
    </source>
</evidence>
<dbReference type="NCBIfam" id="TIGR02966">
    <property type="entry name" value="phoR_proteo"/>
    <property type="match status" value="1"/>
</dbReference>
<evidence type="ECO:0000259" key="17">
    <source>
        <dbReference type="PROSITE" id="PS50885"/>
    </source>
</evidence>
<dbReference type="CDD" id="cd00075">
    <property type="entry name" value="HATPase"/>
    <property type="match status" value="1"/>
</dbReference>
<protein>
    <recommendedName>
        <fullName evidence="3">histidine kinase</fullName>
        <ecNumber evidence="3">2.7.13.3</ecNumber>
    </recommendedName>
</protein>
<dbReference type="Gene3D" id="6.10.340.10">
    <property type="match status" value="1"/>
</dbReference>
<dbReference type="InterPro" id="IPR036890">
    <property type="entry name" value="HATPase_C_sf"/>
</dbReference>
<dbReference type="InterPro" id="IPR003594">
    <property type="entry name" value="HATPase_dom"/>
</dbReference>
<sequence length="583" mass="64837">MFKSIRWKLTATYLLLLSLTIVVLTLAFIFPMQQYYLTFFERNLTSQAQLVRQLVLNSPELNADLQQQVDKWAEDIALRITVVDAGGAVFADSDEDPAKMENHRHRPEIATALAGGTGRATRFSTTTNRRLKYVALPVTRQGEIIGVSRIAIPVSDVSAIFDQIKEILGLAILAAALVGLLVSFKLSATLTQPVEEITQVAGKIAEGRFRERFSPRTDDEIAVLGKTINSMAEILEGKVNEIERHRSRLAAVLDNMVSGVTVLNGKGEIEIINLAAQKELELEQPILGRHNLEVIRNHKLNDQIKQVLHSGQVSSFEMNLLHGRKKVFLVHLAVISAAEHTDGIIAVFHDITQLRQLEQMRKDFVANVSHELKTPLTSISGFVETMLDETEMDVKTREKFLRIMAKETSRLDTLIEDLLELSRIESGRVYNEQDTVDLGEILREVTEEMRPRAEEKGLSLNLSLTEGLDVQGSVSGLAQVAINLLDNAIKYTPAGGSIDVHGHTTFGDVIIDFRDTGVGIPLEEVERIFERFYRVDKARSRKLGGTGLGLAIVKHIMENHQARIKVDSTPGVGTVFSLKFNKA</sequence>
<dbReference type="EC" id="2.7.13.3" evidence="3"/>
<dbReference type="PROSITE" id="PS50885">
    <property type="entry name" value="HAMP"/>
    <property type="match status" value="1"/>
</dbReference>
<keyword evidence="4" id="KW-0813">Transport</keyword>
<reference evidence="18 19" key="1">
    <citation type="submission" date="2023-04" db="EMBL/GenBank/DDBJ databases">
        <authorList>
            <person name="Hsu D."/>
        </authorList>
    </citation>
    <scope>NUCLEOTIDE SEQUENCE [LARGE SCALE GENOMIC DNA]</scope>
    <source>
        <strain evidence="18 19">MK1</strain>
    </source>
</reference>
<dbReference type="SUPFAM" id="SSF55785">
    <property type="entry name" value="PYP-like sensor domain (PAS domain)"/>
    <property type="match status" value="1"/>
</dbReference>
<evidence type="ECO:0000256" key="9">
    <source>
        <dbReference type="ARBA" id="ARBA00022741"/>
    </source>
</evidence>
<evidence type="ECO:0000256" key="4">
    <source>
        <dbReference type="ARBA" id="ARBA00022448"/>
    </source>
</evidence>
<comment type="subcellular location">
    <subcellularLocation>
        <location evidence="2">Cell membrane</location>
        <topology evidence="2">Multi-pass membrane protein</topology>
    </subcellularLocation>
</comment>
<name>A0AAU0UMH6_9FIRM</name>
<dbReference type="InterPro" id="IPR029151">
    <property type="entry name" value="Sensor-like_sf"/>
</dbReference>
<keyword evidence="10 18" id="KW-0418">Kinase</keyword>
<dbReference type="InterPro" id="IPR005467">
    <property type="entry name" value="His_kinase_dom"/>
</dbReference>
<dbReference type="InterPro" id="IPR035965">
    <property type="entry name" value="PAS-like_dom_sf"/>
</dbReference>
<evidence type="ECO:0000256" key="3">
    <source>
        <dbReference type="ARBA" id="ARBA00012438"/>
    </source>
</evidence>
<evidence type="ECO:0000256" key="7">
    <source>
        <dbReference type="ARBA" id="ARBA00022679"/>
    </source>
</evidence>
<evidence type="ECO:0000259" key="16">
    <source>
        <dbReference type="PROSITE" id="PS50109"/>
    </source>
</evidence>
<dbReference type="PRINTS" id="PR00344">
    <property type="entry name" value="BCTRLSENSOR"/>
</dbReference>
<keyword evidence="12 15" id="KW-1133">Transmembrane helix</keyword>
<dbReference type="InterPro" id="IPR014310">
    <property type="entry name" value="Sig_transdc_His_kinase_PhoR"/>
</dbReference>
<evidence type="ECO:0000256" key="2">
    <source>
        <dbReference type="ARBA" id="ARBA00004651"/>
    </source>
</evidence>
<dbReference type="Gene3D" id="3.30.450.20">
    <property type="entry name" value="PAS domain"/>
    <property type="match status" value="2"/>
</dbReference>
<dbReference type="InterPro" id="IPR003661">
    <property type="entry name" value="HisK_dim/P_dom"/>
</dbReference>
<dbReference type="InterPro" id="IPR004358">
    <property type="entry name" value="Sig_transdc_His_kin-like_C"/>
</dbReference>
<proteinExistence type="predicted"/>
<dbReference type="Pfam" id="PF02518">
    <property type="entry name" value="HATPase_c"/>
    <property type="match status" value="1"/>
</dbReference>
<dbReference type="CDD" id="cd06225">
    <property type="entry name" value="HAMP"/>
    <property type="match status" value="1"/>
</dbReference>
<dbReference type="SUPFAM" id="SSF103190">
    <property type="entry name" value="Sensory domain-like"/>
    <property type="match status" value="1"/>
</dbReference>